<organism evidence="3 4">
    <name type="scientific">Tessaracoccus lacteus</name>
    <dbReference type="NCBI Taxonomy" id="3041766"/>
    <lineage>
        <taxon>Bacteria</taxon>
        <taxon>Bacillati</taxon>
        <taxon>Actinomycetota</taxon>
        <taxon>Actinomycetes</taxon>
        <taxon>Propionibacteriales</taxon>
        <taxon>Propionibacteriaceae</taxon>
        <taxon>Tessaracoccus</taxon>
    </lineage>
</organism>
<reference evidence="3 4" key="1">
    <citation type="journal article" date="2008" name="Int. J. Syst. Evol. Microbiol.">
        <title>Tessaracoccus flavescens sp. nov., isolated from marine sediment.</title>
        <authorList>
            <person name="Lee D.W."/>
            <person name="Lee S.D."/>
        </authorList>
    </citation>
    <scope>NUCLEOTIDE SEQUENCE [LARGE SCALE GENOMIC DNA]</scope>
    <source>
        <strain evidence="3 4">T21</strain>
    </source>
</reference>
<name>A0ABY8PXV4_9ACTN</name>
<dbReference type="SUPFAM" id="SSF46767">
    <property type="entry name" value="Methylated DNA-protein cysteine methyltransferase, C-terminal domain"/>
    <property type="match status" value="1"/>
</dbReference>
<gene>
    <name evidence="3" type="ORF">QH948_00670</name>
</gene>
<dbReference type="InterPro" id="IPR036388">
    <property type="entry name" value="WH-like_DNA-bd_sf"/>
</dbReference>
<dbReference type="PANTHER" id="PTHR42942">
    <property type="entry name" value="6-O-METHYLGUANINE DNA METHYLTRANSFERASE"/>
    <property type="match status" value="1"/>
</dbReference>
<feature type="domain" description="Methylated-DNA-[protein]-cysteine S-methyltransferase DNA binding" evidence="2">
    <location>
        <begin position="11"/>
        <end position="68"/>
    </location>
</feature>
<sequence>MLIEDAAATVEAVLDVVSLIPPGRVATYGDIAELVGTGPRRVGTIMAQVGDQVTWWRVTNARGALPPHLVDEAARRWAAEGTPMAHDRSRCLLRECRADLEALAEAVESA</sequence>
<evidence type="ECO:0000313" key="4">
    <source>
        <dbReference type="Proteomes" id="UP001244136"/>
    </source>
</evidence>
<accession>A0ABY8PXV4</accession>
<dbReference type="InterPro" id="IPR036217">
    <property type="entry name" value="MethylDNA_cys_MeTrfase_DNAb"/>
</dbReference>
<proteinExistence type="predicted"/>
<dbReference type="RefSeq" id="WP_281145067.1">
    <property type="nucleotide sequence ID" value="NZ_CP123967.1"/>
</dbReference>
<evidence type="ECO:0000259" key="2">
    <source>
        <dbReference type="Pfam" id="PF01035"/>
    </source>
</evidence>
<dbReference type="PANTHER" id="PTHR42942:SF1">
    <property type="entry name" value="ALKYLTRANSFERASE-LIKE PROTEIN 1"/>
    <property type="match status" value="1"/>
</dbReference>
<dbReference type="Proteomes" id="UP001244136">
    <property type="component" value="Chromosome"/>
</dbReference>
<dbReference type="EMBL" id="CP123967">
    <property type="protein sequence ID" value="WGT47334.1"/>
    <property type="molecule type" value="Genomic_DNA"/>
</dbReference>
<evidence type="ECO:0000313" key="3">
    <source>
        <dbReference type="EMBL" id="WGT47334.1"/>
    </source>
</evidence>
<keyword evidence="1" id="KW-0227">DNA damage</keyword>
<dbReference type="InterPro" id="IPR014048">
    <property type="entry name" value="MethylDNA_cys_MeTrfase_DNA-bd"/>
</dbReference>
<dbReference type="Gene3D" id="1.10.10.10">
    <property type="entry name" value="Winged helix-like DNA-binding domain superfamily/Winged helix DNA-binding domain"/>
    <property type="match status" value="1"/>
</dbReference>
<dbReference type="CDD" id="cd06445">
    <property type="entry name" value="ATase"/>
    <property type="match status" value="1"/>
</dbReference>
<keyword evidence="4" id="KW-1185">Reference proteome</keyword>
<protein>
    <submittedName>
        <fullName evidence="3">MGMT family protein</fullName>
    </submittedName>
</protein>
<dbReference type="InterPro" id="IPR052520">
    <property type="entry name" value="ATL_DNA_repair"/>
</dbReference>
<dbReference type="Pfam" id="PF01035">
    <property type="entry name" value="DNA_binding_1"/>
    <property type="match status" value="1"/>
</dbReference>
<evidence type="ECO:0000256" key="1">
    <source>
        <dbReference type="ARBA" id="ARBA00022763"/>
    </source>
</evidence>